<gene>
    <name evidence="3" type="ORF">EDC91_101103</name>
</gene>
<dbReference type="PANTHER" id="PTHR33121">
    <property type="entry name" value="CYCLIC DI-GMP PHOSPHODIESTERASE PDEF"/>
    <property type="match status" value="1"/>
</dbReference>
<dbReference type="PANTHER" id="PTHR33121:SF76">
    <property type="entry name" value="SIGNALING PROTEIN"/>
    <property type="match status" value="1"/>
</dbReference>
<dbReference type="NCBIfam" id="TIGR00254">
    <property type="entry name" value="GGDEF"/>
    <property type="match status" value="1"/>
</dbReference>
<comment type="caution">
    <text evidence="3">The sequence shown here is derived from an EMBL/GenBank/DDBJ whole genome shotgun (WGS) entry which is preliminary data.</text>
</comment>
<organism evidence="3 4">
    <name type="scientific">Shewanella fodinae</name>
    <dbReference type="NCBI Taxonomy" id="552357"/>
    <lineage>
        <taxon>Bacteria</taxon>
        <taxon>Pseudomonadati</taxon>
        <taxon>Pseudomonadota</taxon>
        <taxon>Gammaproteobacteria</taxon>
        <taxon>Alteromonadales</taxon>
        <taxon>Shewanellaceae</taxon>
        <taxon>Shewanella</taxon>
    </lineage>
</organism>
<dbReference type="Gene3D" id="3.20.20.450">
    <property type="entry name" value="EAL domain"/>
    <property type="match status" value="1"/>
</dbReference>
<proteinExistence type="predicted"/>
<dbReference type="AlphaFoldDB" id="A0A4R2FMP6"/>
<reference evidence="3 4" key="1">
    <citation type="submission" date="2019-03" db="EMBL/GenBank/DDBJ databases">
        <title>Freshwater and sediment microbial communities from various areas in North America, analyzing microbe dynamics in response to fracking.</title>
        <authorList>
            <person name="Lamendella R."/>
        </authorList>
    </citation>
    <scope>NUCLEOTIDE SEQUENCE [LARGE SCALE GENOMIC DNA]</scope>
    <source>
        <strain evidence="3 4">74A</strain>
    </source>
</reference>
<dbReference type="InterPro" id="IPR001633">
    <property type="entry name" value="EAL_dom"/>
</dbReference>
<dbReference type="CDD" id="cd01948">
    <property type="entry name" value="EAL"/>
    <property type="match status" value="1"/>
</dbReference>
<feature type="domain" description="EAL" evidence="1">
    <location>
        <begin position="2"/>
        <end position="252"/>
    </location>
</feature>
<dbReference type="InterPro" id="IPR043128">
    <property type="entry name" value="Rev_trsase/Diguanyl_cyclase"/>
</dbReference>
<dbReference type="PROSITE" id="PS50887">
    <property type="entry name" value="GGDEF"/>
    <property type="match status" value="1"/>
</dbReference>
<dbReference type="Pfam" id="PF00990">
    <property type="entry name" value="GGDEF"/>
    <property type="match status" value="1"/>
</dbReference>
<dbReference type="Pfam" id="PF00563">
    <property type="entry name" value="EAL"/>
    <property type="match status" value="1"/>
</dbReference>
<dbReference type="GO" id="GO:0071111">
    <property type="term" value="F:cyclic-guanylate-specific phosphodiesterase activity"/>
    <property type="evidence" value="ECO:0007669"/>
    <property type="project" value="InterPro"/>
</dbReference>
<name>A0A4R2FMP6_9GAMM</name>
<dbReference type="InterPro" id="IPR050706">
    <property type="entry name" value="Cyclic-di-GMP_PDE-like"/>
</dbReference>
<dbReference type="Gene3D" id="3.30.70.270">
    <property type="match status" value="1"/>
</dbReference>
<dbReference type="OrthoDB" id="1673646at2"/>
<dbReference type="CDD" id="cd04598">
    <property type="entry name" value="CBS_pair_GGDEF_EAL"/>
    <property type="match status" value="1"/>
</dbReference>
<dbReference type="RefSeq" id="WP_133037371.1">
    <property type="nucleotide sequence ID" value="NZ_SLWF01000001.1"/>
</dbReference>
<keyword evidence="4" id="KW-1185">Reference proteome</keyword>
<evidence type="ECO:0000313" key="3">
    <source>
        <dbReference type="EMBL" id="TCN90633.1"/>
    </source>
</evidence>
<evidence type="ECO:0000259" key="1">
    <source>
        <dbReference type="PROSITE" id="PS50883"/>
    </source>
</evidence>
<evidence type="ECO:0000259" key="2">
    <source>
        <dbReference type="PROSITE" id="PS50887"/>
    </source>
</evidence>
<evidence type="ECO:0000313" key="4">
    <source>
        <dbReference type="Proteomes" id="UP000294832"/>
    </source>
</evidence>
<accession>A0A4R2FMP6</accession>
<dbReference type="CDD" id="cd01949">
    <property type="entry name" value="GGDEF"/>
    <property type="match status" value="1"/>
</dbReference>
<dbReference type="SMART" id="SM00267">
    <property type="entry name" value="GGDEF"/>
    <property type="match status" value="1"/>
</dbReference>
<dbReference type="SUPFAM" id="SSF55073">
    <property type="entry name" value="Nucleotide cyclase"/>
    <property type="match status" value="1"/>
</dbReference>
<dbReference type="PROSITE" id="PS50883">
    <property type="entry name" value="EAL"/>
    <property type="match status" value="1"/>
</dbReference>
<dbReference type="Proteomes" id="UP000294832">
    <property type="component" value="Unassembled WGS sequence"/>
</dbReference>
<dbReference type="InterPro" id="IPR000160">
    <property type="entry name" value="GGDEF_dom"/>
</dbReference>
<sequence length="578" mass="65743">MTPEHEVLLEQIIQQADIAIHFQPIVNIDANRMYGFEALSRGPEQSPLYSPIHLFRAAEQQGRLSELETLCRTLAVQQFQQQQLPGKLFINISPMALLDPRHPKGHTLRLAQQLGLPPSSIVIELSEQYPAEDIDLLKSCLDYYRHQGFQVALDDLGAGYSGLRLWSELAPDYVKIDRHFIDRIDQFPVKQEFVRSIVTLCQSLTCQVIAEGIETEAELAVLQRLGIQLCQGFLLGKPQPHPSPKPHTWFPSFRQQPQPRYNETADCLCQEAISLPPTTRLKSLSHLFLERPALQAVAIIEYDFPLGLVYRQSLLELFSTPYGRALHENHPVTEIMDGGVLMVEGCEPLSSVSQQLTSDNNQYVAQQFIILQQGKFRGLGHTRDLLQRITEQRIQTARHANPLTDLPGNVPIQQELLRLGQQQQPFYLAYLDLTNFKAYNDVYGFAKGDEVIRCVADLLRFHGRRHFIGHVGGDDFVMISAETVMVEHCRQILAEFEVLKRRFFTEQHWTEQKFLARNRQHELCIQPLMSLSVGIIPPQLTKAASEEQLSHLCAQAKKQAKLAESGFCLLQIPQEQIA</sequence>
<dbReference type="SUPFAM" id="SSF141868">
    <property type="entry name" value="EAL domain-like"/>
    <property type="match status" value="1"/>
</dbReference>
<dbReference type="EMBL" id="SLWF01000001">
    <property type="protein sequence ID" value="TCN90633.1"/>
    <property type="molecule type" value="Genomic_DNA"/>
</dbReference>
<dbReference type="InterPro" id="IPR035919">
    <property type="entry name" value="EAL_sf"/>
</dbReference>
<feature type="domain" description="GGDEF" evidence="2">
    <location>
        <begin position="424"/>
        <end position="575"/>
    </location>
</feature>
<dbReference type="InterPro" id="IPR029787">
    <property type="entry name" value="Nucleotide_cyclase"/>
</dbReference>
<protein>
    <submittedName>
        <fullName evidence="3">Diguanylate cyclase/phosphodiesterase</fullName>
    </submittedName>
</protein>
<dbReference type="SMART" id="SM00052">
    <property type="entry name" value="EAL"/>
    <property type="match status" value="1"/>
</dbReference>